<dbReference type="GO" id="GO:0004115">
    <property type="term" value="F:3',5'-cyclic-AMP phosphodiesterase activity"/>
    <property type="evidence" value="ECO:0007669"/>
    <property type="project" value="UniProtKB-UniRule"/>
</dbReference>
<gene>
    <name evidence="6" type="ORF">SAMN04488505_107127</name>
</gene>
<dbReference type="GO" id="GO:0006198">
    <property type="term" value="P:cAMP catabolic process"/>
    <property type="evidence" value="ECO:0007669"/>
    <property type="project" value="UniProtKB-UniRule"/>
</dbReference>
<dbReference type="InterPro" id="IPR000396">
    <property type="entry name" value="Pdiesterase2"/>
</dbReference>
<dbReference type="PANTHER" id="PTHR28283">
    <property type="entry name" value="3',5'-CYCLIC-NUCLEOTIDE PHOSPHODIESTERASE 1"/>
    <property type="match status" value="1"/>
</dbReference>
<evidence type="ECO:0000256" key="2">
    <source>
        <dbReference type="ARBA" id="ARBA00023149"/>
    </source>
</evidence>
<dbReference type="RefSeq" id="WP_089918091.1">
    <property type="nucleotide sequence ID" value="NZ_FOBB01000007.1"/>
</dbReference>
<protein>
    <submittedName>
        <fullName evidence="6">3',5'-cyclic-nucleotide phosphodiesterase</fullName>
    </submittedName>
</protein>
<dbReference type="InterPro" id="IPR024225">
    <property type="entry name" value="cAMP-PdiesteraseII_CS"/>
</dbReference>
<dbReference type="PRINTS" id="PR00388">
    <property type="entry name" value="PDIESTERASE2"/>
</dbReference>
<reference evidence="6 7" key="1">
    <citation type="submission" date="2016-10" db="EMBL/GenBank/DDBJ databases">
        <authorList>
            <person name="de Groot N.N."/>
        </authorList>
    </citation>
    <scope>NUCLEOTIDE SEQUENCE [LARGE SCALE GENOMIC DNA]</scope>
    <source>
        <strain evidence="6 7">DSM 21039</strain>
    </source>
</reference>
<feature type="chain" id="PRO_5011794816" evidence="5">
    <location>
        <begin position="19"/>
        <end position="314"/>
    </location>
</feature>
<dbReference type="PANTHER" id="PTHR28283:SF1">
    <property type="entry name" value="3',5'-CYCLIC-NUCLEOTIDE PHOSPHODIESTERASE 1"/>
    <property type="match status" value="1"/>
</dbReference>
<dbReference type="CDD" id="cd07735">
    <property type="entry name" value="class_II_PDE_MBL-fold"/>
    <property type="match status" value="1"/>
</dbReference>
<dbReference type="STRING" id="573321.SAMN04488505_107127"/>
<evidence type="ECO:0000256" key="4">
    <source>
        <dbReference type="PIRNR" id="PIRNR000962"/>
    </source>
</evidence>
<name>A0A1H8CL67_9BACT</name>
<dbReference type="PROSITE" id="PS00607">
    <property type="entry name" value="PDEASE_II"/>
    <property type="match status" value="1"/>
</dbReference>
<evidence type="ECO:0000256" key="5">
    <source>
        <dbReference type="SAM" id="SignalP"/>
    </source>
</evidence>
<organism evidence="6 7">
    <name type="scientific">Chitinophaga rupis</name>
    <dbReference type="NCBI Taxonomy" id="573321"/>
    <lineage>
        <taxon>Bacteria</taxon>
        <taxon>Pseudomonadati</taxon>
        <taxon>Bacteroidota</taxon>
        <taxon>Chitinophagia</taxon>
        <taxon>Chitinophagales</taxon>
        <taxon>Chitinophagaceae</taxon>
        <taxon>Chitinophaga</taxon>
    </lineage>
</organism>
<keyword evidence="1 4" id="KW-0378">Hydrolase</keyword>
<dbReference type="OrthoDB" id="9803916at2"/>
<keyword evidence="7" id="KW-1185">Reference proteome</keyword>
<comment type="similarity">
    <text evidence="3 4">Belongs to the cyclic nucleotide phosphodiesterase class-II family.</text>
</comment>
<evidence type="ECO:0000256" key="3">
    <source>
        <dbReference type="ARBA" id="ARBA00025762"/>
    </source>
</evidence>
<evidence type="ECO:0000313" key="7">
    <source>
        <dbReference type="Proteomes" id="UP000198984"/>
    </source>
</evidence>
<dbReference type="Proteomes" id="UP000198984">
    <property type="component" value="Unassembled WGS sequence"/>
</dbReference>
<keyword evidence="2 4" id="KW-0114">cAMP</keyword>
<dbReference type="Pfam" id="PF02112">
    <property type="entry name" value="PDEase_II"/>
    <property type="match status" value="1"/>
</dbReference>
<dbReference type="SUPFAM" id="SSF56281">
    <property type="entry name" value="Metallo-hydrolase/oxidoreductase"/>
    <property type="match status" value="1"/>
</dbReference>
<keyword evidence="5" id="KW-0732">Signal</keyword>
<dbReference type="AlphaFoldDB" id="A0A1H8CL67"/>
<feature type="signal peptide" evidence="5">
    <location>
        <begin position="1"/>
        <end position="18"/>
    </location>
</feature>
<dbReference type="EMBL" id="FOBB01000007">
    <property type="protein sequence ID" value="SEM94827.1"/>
    <property type="molecule type" value="Genomic_DNA"/>
</dbReference>
<accession>A0A1H8CL67</accession>
<dbReference type="GO" id="GO:1902660">
    <property type="term" value="P:negative regulation of glucose mediated signaling pathway"/>
    <property type="evidence" value="ECO:0007669"/>
    <property type="project" value="TreeGrafter"/>
</dbReference>
<sequence>MKYFLSVICTILCFNAAAQRPAFKVIPLGVKGGMDESNLSAYLAAPQGSSNYICLDAGTLHAGLQKAVRNGLFKKPAGDVLRQNVKAYFISHPHLDHVAGLIINSPDDTAKTIYGLPFCLDVIKDKYFSWKSWANFADAGEIPQLKKYHYNPMTPAEATPVAQTELSVQAFPLSHSAPFQSTAFLVRSKDAYLLYLGDTGADAVEGSDKLLQLWQTVAPLLKAKQLTAIFIEVSFPEEQPRKQLFGHLTPSLLMQEMHTLDSLAGPHAVKDLPVVITHIKPSGNNEAAIHKQLTGMNALHLRLIFPEQGKLLAF</sequence>
<dbReference type="Gene3D" id="3.60.15.10">
    <property type="entry name" value="Ribonuclease Z/Hydroxyacylglutathione hydrolase-like"/>
    <property type="match status" value="1"/>
</dbReference>
<evidence type="ECO:0000313" key="6">
    <source>
        <dbReference type="EMBL" id="SEM94827.1"/>
    </source>
</evidence>
<dbReference type="InterPro" id="IPR036866">
    <property type="entry name" value="RibonucZ/Hydroxyglut_hydro"/>
</dbReference>
<proteinExistence type="inferred from homology"/>
<evidence type="ECO:0000256" key="1">
    <source>
        <dbReference type="ARBA" id="ARBA00022801"/>
    </source>
</evidence>
<dbReference type="GO" id="GO:0047555">
    <property type="term" value="F:3',5'-cyclic-GMP phosphodiesterase activity"/>
    <property type="evidence" value="ECO:0007669"/>
    <property type="project" value="TreeGrafter"/>
</dbReference>
<dbReference type="PIRSF" id="PIRSF000962">
    <property type="entry name" value="Cyc_nuc_PDEase"/>
    <property type="match status" value="1"/>
</dbReference>